<dbReference type="EMBL" id="BLXT01000663">
    <property type="protein sequence ID" value="GFN79440.1"/>
    <property type="molecule type" value="Genomic_DNA"/>
</dbReference>
<organism evidence="1 2">
    <name type="scientific">Plakobranchus ocellatus</name>
    <dbReference type="NCBI Taxonomy" id="259542"/>
    <lineage>
        <taxon>Eukaryota</taxon>
        <taxon>Metazoa</taxon>
        <taxon>Spiralia</taxon>
        <taxon>Lophotrochozoa</taxon>
        <taxon>Mollusca</taxon>
        <taxon>Gastropoda</taxon>
        <taxon>Heterobranchia</taxon>
        <taxon>Euthyneura</taxon>
        <taxon>Panpulmonata</taxon>
        <taxon>Sacoglossa</taxon>
        <taxon>Placobranchoidea</taxon>
        <taxon>Plakobranchidae</taxon>
        <taxon>Plakobranchus</taxon>
    </lineage>
</organism>
<gene>
    <name evidence="1" type="ORF">PoB_000594600</name>
</gene>
<protein>
    <submittedName>
        <fullName evidence="1">Uncharacterized protein</fullName>
    </submittedName>
</protein>
<evidence type="ECO:0000313" key="1">
    <source>
        <dbReference type="EMBL" id="GFN79440.1"/>
    </source>
</evidence>
<accession>A0AAV3Y8A0</accession>
<dbReference type="Proteomes" id="UP000735302">
    <property type="component" value="Unassembled WGS sequence"/>
</dbReference>
<name>A0AAV3Y8A0_9GAST</name>
<sequence length="100" mass="10997">MHATPSLQCDLRLSGPRLIRAWVADHPLLPFQGVFTNNGPTNAPGVTVDVFGKTFPKCGLLVNRRCAAASLHTRPEHVDLVGCKTTLFTTTRPRRLRYSG</sequence>
<evidence type="ECO:0000313" key="2">
    <source>
        <dbReference type="Proteomes" id="UP000735302"/>
    </source>
</evidence>
<reference evidence="1 2" key="1">
    <citation type="journal article" date="2021" name="Elife">
        <title>Chloroplast acquisition without the gene transfer in kleptoplastic sea slugs, Plakobranchus ocellatus.</title>
        <authorList>
            <person name="Maeda T."/>
            <person name="Takahashi S."/>
            <person name="Yoshida T."/>
            <person name="Shimamura S."/>
            <person name="Takaki Y."/>
            <person name="Nagai Y."/>
            <person name="Toyoda A."/>
            <person name="Suzuki Y."/>
            <person name="Arimoto A."/>
            <person name="Ishii H."/>
            <person name="Satoh N."/>
            <person name="Nishiyama T."/>
            <person name="Hasebe M."/>
            <person name="Maruyama T."/>
            <person name="Minagawa J."/>
            <person name="Obokata J."/>
            <person name="Shigenobu S."/>
        </authorList>
    </citation>
    <scope>NUCLEOTIDE SEQUENCE [LARGE SCALE GENOMIC DNA]</scope>
</reference>
<proteinExistence type="predicted"/>
<comment type="caution">
    <text evidence="1">The sequence shown here is derived from an EMBL/GenBank/DDBJ whole genome shotgun (WGS) entry which is preliminary data.</text>
</comment>
<keyword evidence="2" id="KW-1185">Reference proteome</keyword>
<dbReference type="AlphaFoldDB" id="A0AAV3Y8A0"/>